<keyword evidence="1" id="KW-0645">Protease</keyword>
<comment type="caution">
    <text evidence="4">The sequence shown here is derived from an EMBL/GenBank/DDBJ whole genome shotgun (WGS) entry which is preliminary data.</text>
</comment>
<sequence>MSSIINYPNNVYPNTKIKCLLLSQWREYLTPDSNGNGGSIVDSGTTFTYMNLGVFEPVLSAFVSQVKGIPRTENIEKLTGLRPCFNISNHKTVSLLELKFHFKGGSEMALPLANYFSIAGK</sequence>
<dbReference type="Pfam" id="PF14541">
    <property type="entry name" value="TAXi_C"/>
    <property type="match status" value="1"/>
</dbReference>
<organism evidence="4 5">
    <name type="scientific">Nicotiana attenuata</name>
    <name type="common">Coyote tobacco</name>
    <dbReference type="NCBI Taxonomy" id="49451"/>
    <lineage>
        <taxon>Eukaryota</taxon>
        <taxon>Viridiplantae</taxon>
        <taxon>Streptophyta</taxon>
        <taxon>Embryophyta</taxon>
        <taxon>Tracheophyta</taxon>
        <taxon>Spermatophyta</taxon>
        <taxon>Magnoliopsida</taxon>
        <taxon>eudicotyledons</taxon>
        <taxon>Gunneridae</taxon>
        <taxon>Pentapetalae</taxon>
        <taxon>asterids</taxon>
        <taxon>lamiids</taxon>
        <taxon>Solanales</taxon>
        <taxon>Solanaceae</taxon>
        <taxon>Nicotianoideae</taxon>
        <taxon>Nicotianeae</taxon>
        <taxon>Nicotiana</taxon>
    </lineage>
</organism>
<dbReference type="GO" id="GO:0006508">
    <property type="term" value="P:proteolysis"/>
    <property type="evidence" value="ECO:0007669"/>
    <property type="project" value="UniProtKB-KW"/>
</dbReference>
<dbReference type="Gene3D" id="2.40.70.10">
    <property type="entry name" value="Acid Proteases"/>
    <property type="match status" value="1"/>
</dbReference>
<accession>A0A1J6KH87</accession>
<evidence type="ECO:0000256" key="1">
    <source>
        <dbReference type="ARBA" id="ARBA00022670"/>
    </source>
</evidence>
<proteinExistence type="predicted"/>
<gene>
    <name evidence="4" type="ORF">A4A49_59258</name>
</gene>
<dbReference type="EMBL" id="MJEQ01003848">
    <property type="protein sequence ID" value="OIT22163.1"/>
    <property type="molecule type" value="Genomic_DNA"/>
</dbReference>
<reference evidence="4" key="1">
    <citation type="submission" date="2016-11" db="EMBL/GenBank/DDBJ databases">
        <title>The genome of Nicotiana attenuata.</title>
        <authorList>
            <person name="Xu S."/>
            <person name="Brockmoeller T."/>
            <person name="Gaquerel E."/>
            <person name="Navarro A."/>
            <person name="Kuhl H."/>
            <person name="Gase K."/>
            <person name="Ling Z."/>
            <person name="Zhou W."/>
            <person name="Kreitzer C."/>
            <person name="Stanke M."/>
            <person name="Tang H."/>
            <person name="Lyons E."/>
            <person name="Pandey P."/>
            <person name="Pandey S.P."/>
            <person name="Timmermann B."/>
            <person name="Baldwin I.T."/>
        </authorList>
    </citation>
    <scope>NUCLEOTIDE SEQUENCE [LARGE SCALE GENOMIC DNA]</scope>
    <source>
        <strain evidence="4">UT</strain>
    </source>
</reference>
<name>A0A1J6KH87_NICAT</name>
<dbReference type="Proteomes" id="UP000187609">
    <property type="component" value="Unassembled WGS sequence"/>
</dbReference>
<dbReference type="InterPro" id="IPR032799">
    <property type="entry name" value="TAXi_C"/>
</dbReference>
<dbReference type="Gramene" id="OIT22163">
    <property type="protein sequence ID" value="OIT22163"/>
    <property type="gene ID" value="A4A49_59258"/>
</dbReference>
<keyword evidence="5" id="KW-1185">Reference proteome</keyword>
<dbReference type="GO" id="GO:0008233">
    <property type="term" value="F:peptidase activity"/>
    <property type="evidence" value="ECO:0007669"/>
    <property type="project" value="UniProtKB-KW"/>
</dbReference>
<dbReference type="InterPro" id="IPR051708">
    <property type="entry name" value="Plant_Aspart_Prot_A1"/>
</dbReference>
<dbReference type="AlphaFoldDB" id="A0A1J6KH87"/>
<dbReference type="GO" id="GO:0005576">
    <property type="term" value="C:extracellular region"/>
    <property type="evidence" value="ECO:0007669"/>
    <property type="project" value="TreeGrafter"/>
</dbReference>
<dbReference type="PANTHER" id="PTHR47967:SF9">
    <property type="entry name" value="ASPARTIC PROTEINASE NEPENTHESIN-2"/>
    <property type="match status" value="1"/>
</dbReference>
<protein>
    <recommendedName>
        <fullName evidence="3">Xylanase inhibitor C-terminal domain-containing protein</fullName>
    </recommendedName>
</protein>
<dbReference type="PANTHER" id="PTHR47967">
    <property type="entry name" value="OS07G0603500 PROTEIN-RELATED"/>
    <property type="match status" value="1"/>
</dbReference>
<evidence type="ECO:0000256" key="2">
    <source>
        <dbReference type="ARBA" id="ARBA00022801"/>
    </source>
</evidence>
<keyword evidence="2" id="KW-0378">Hydrolase</keyword>
<evidence type="ECO:0000259" key="3">
    <source>
        <dbReference type="Pfam" id="PF14541"/>
    </source>
</evidence>
<feature type="non-terminal residue" evidence="4">
    <location>
        <position position="121"/>
    </location>
</feature>
<evidence type="ECO:0000313" key="5">
    <source>
        <dbReference type="Proteomes" id="UP000187609"/>
    </source>
</evidence>
<feature type="domain" description="Xylanase inhibitor C-terminal" evidence="3">
    <location>
        <begin position="27"/>
        <end position="116"/>
    </location>
</feature>
<dbReference type="STRING" id="49451.A0A1J6KH87"/>
<dbReference type="InterPro" id="IPR021109">
    <property type="entry name" value="Peptidase_aspartic_dom_sf"/>
</dbReference>
<evidence type="ECO:0000313" key="4">
    <source>
        <dbReference type="EMBL" id="OIT22163.1"/>
    </source>
</evidence>
<dbReference type="SUPFAM" id="SSF50630">
    <property type="entry name" value="Acid proteases"/>
    <property type="match status" value="1"/>
</dbReference>